<dbReference type="HOGENOM" id="CLU_522807_0_0_1"/>
<accession>A0A067PCJ4</accession>
<keyword evidence="4" id="KW-1185">Reference proteome</keyword>
<feature type="compositionally biased region" description="Polar residues" evidence="1">
    <location>
        <begin position="413"/>
        <end position="424"/>
    </location>
</feature>
<feature type="compositionally biased region" description="Polar residues" evidence="1">
    <location>
        <begin position="433"/>
        <end position="454"/>
    </location>
</feature>
<feature type="region of interest" description="Disordered" evidence="1">
    <location>
        <begin position="411"/>
        <end position="521"/>
    </location>
</feature>
<dbReference type="EMBL" id="KL197747">
    <property type="protein sequence ID" value="KDQ51545.1"/>
    <property type="molecule type" value="Genomic_DNA"/>
</dbReference>
<feature type="compositionally biased region" description="Gly residues" evidence="1">
    <location>
        <begin position="497"/>
        <end position="510"/>
    </location>
</feature>
<organism evidence="3 4">
    <name type="scientific">Jaapia argillacea MUCL 33604</name>
    <dbReference type="NCBI Taxonomy" id="933084"/>
    <lineage>
        <taxon>Eukaryota</taxon>
        <taxon>Fungi</taxon>
        <taxon>Dikarya</taxon>
        <taxon>Basidiomycota</taxon>
        <taxon>Agaricomycotina</taxon>
        <taxon>Agaricomycetes</taxon>
        <taxon>Agaricomycetidae</taxon>
        <taxon>Jaapiales</taxon>
        <taxon>Jaapiaceae</taxon>
        <taxon>Jaapia</taxon>
    </lineage>
</organism>
<dbReference type="AlphaFoldDB" id="A0A067PCJ4"/>
<gene>
    <name evidence="3" type="ORF">JAAARDRAFT_40995</name>
</gene>
<evidence type="ECO:0000256" key="1">
    <source>
        <dbReference type="SAM" id="MobiDB-lite"/>
    </source>
</evidence>
<evidence type="ECO:0000256" key="2">
    <source>
        <dbReference type="SAM" id="Phobius"/>
    </source>
</evidence>
<dbReference type="Proteomes" id="UP000027265">
    <property type="component" value="Unassembled WGS sequence"/>
</dbReference>
<feature type="transmembrane region" description="Helical" evidence="2">
    <location>
        <begin position="378"/>
        <end position="403"/>
    </location>
</feature>
<sequence length="521" mass="55846">MASERTGVFWRMAGVLPFSSYPVSKGFRQKRTVALLAFAAILLYSSLTLWNILTQGKSKVYSSILMDTFSSSSTTACTARTISVGDTLYTSPSGNFRWAVTNTTAPGGQGKSFLYGGAPLVSNITFVSLLYYFAGQSYQYEVCAEATVPTLKAITTLAPSGKPDTIVQMCANFDITRDSFPGWSTTAQGAVQNKIYGIAAFLPQLNFASGVIPQIRFPPYGQQGGPPPNDTSITPSASYDLSIWLDGIDYLPNPTPSTGTENSGFGATHPIVLRSDVPGANDSMLDIGGAFEATVEDNLTSGMVLNLNGVGGVRLQTQLLNSQIGFTEPAVWTNMRNYSLSTLNLILDIASNDVNARGLESSYLCTVTSEEWKSLPSMVAMILGNNAALFGLIFGMLVAFAGWRQDAGDRKYSNSIPPQQQWDASPTPDPSKSRSSTYLFADQQPTYSPVNTVSRPPFPQREPSWGSIPPNQQPYAFQGYGNRNEDEIPMLAPNRGYSGGGGGGGGGGGLPNPYGPRPQRR</sequence>
<feature type="transmembrane region" description="Helical" evidence="2">
    <location>
        <begin position="33"/>
        <end position="53"/>
    </location>
</feature>
<protein>
    <submittedName>
        <fullName evidence="3">Uncharacterized protein</fullName>
    </submittedName>
</protein>
<dbReference type="OrthoDB" id="3227170at2759"/>
<keyword evidence="2" id="KW-0812">Transmembrane</keyword>
<evidence type="ECO:0000313" key="3">
    <source>
        <dbReference type="EMBL" id="KDQ51545.1"/>
    </source>
</evidence>
<evidence type="ECO:0000313" key="4">
    <source>
        <dbReference type="Proteomes" id="UP000027265"/>
    </source>
</evidence>
<reference evidence="4" key="1">
    <citation type="journal article" date="2014" name="Proc. Natl. Acad. Sci. U.S.A.">
        <title>Extensive sampling of basidiomycete genomes demonstrates inadequacy of the white-rot/brown-rot paradigm for wood decay fungi.</title>
        <authorList>
            <person name="Riley R."/>
            <person name="Salamov A.A."/>
            <person name="Brown D.W."/>
            <person name="Nagy L.G."/>
            <person name="Floudas D."/>
            <person name="Held B.W."/>
            <person name="Levasseur A."/>
            <person name="Lombard V."/>
            <person name="Morin E."/>
            <person name="Otillar R."/>
            <person name="Lindquist E.A."/>
            <person name="Sun H."/>
            <person name="LaButti K.M."/>
            <person name="Schmutz J."/>
            <person name="Jabbour D."/>
            <person name="Luo H."/>
            <person name="Baker S.E."/>
            <person name="Pisabarro A.G."/>
            <person name="Walton J.D."/>
            <person name="Blanchette R.A."/>
            <person name="Henrissat B."/>
            <person name="Martin F."/>
            <person name="Cullen D."/>
            <person name="Hibbett D.S."/>
            <person name="Grigoriev I.V."/>
        </authorList>
    </citation>
    <scope>NUCLEOTIDE SEQUENCE [LARGE SCALE GENOMIC DNA]</scope>
    <source>
        <strain evidence="4">MUCL 33604</strain>
    </source>
</reference>
<dbReference type="InParanoid" id="A0A067PCJ4"/>
<proteinExistence type="predicted"/>
<keyword evidence="2" id="KW-1133">Transmembrane helix</keyword>
<name>A0A067PCJ4_9AGAM</name>
<keyword evidence="2" id="KW-0472">Membrane</keyword>